<dbReference type="InterPro" id="IPR002999">
    <property type="entry name" value="Tudor"/>
</dbReference>
<dbReference type="PANTHER" id="PTHR16442:SF1">
    <property type="entry name" value="RING FINGER PROTEIN 17"/>
    <property type="match status" value="1"/>
</dbReference>
<evidence type="ECO:0000259" key="2">
    <source>
        <dbReference type="PROSITE" id="PS50304"/>
    </source>
</evidence>
<organism evidence="3 4">
    <name type="scientific">Anopheles farauti</name>
    <dbReference type="NCBI Taxonomy" id="69004"/>
    <lineage>
        <taxon>Eukaryota</taxon>
        <taxon>Metazoa</taxon>
        <taxon>Ecdysozoa</taxon>
        <taxon>Arthropoda</taxon>
        <taxon>Hexapoda</taxon>
        <taxon>Insecta</taxon>
        <taxon>Pterygota</taxon>
        <taxon>Neoptera</taxon>
        <taxon>Endopterygota</taxon>
        <taxon>Diptera</taxon>
        <taxon>Nematocera</taxon>
        <taxon>Culicoidea</taxon>
        <taxon>Culicidae</taxon>
        <taxon>Anophelinae</taxon>
        <taxon>Anopheles</taxon>
    </lineage>
</organism>
<feature type="domain" description="Tudor" evidence="2">
    <location>
        <begin position="24"/>
        <end position="87"/>
    </location>
</feature>
<dbReference type="AlphaFoldDB" id="A0A182QC93"/>
<sequence>MGKLCDGDAAEADAVLAAGGTLPPVTAGTMCLVRPDDTDHWQRALVQHRLPTSPKNEAWVVRLVDHGRELTIETTHMRPISPELAGLMATARRCELYNVAAPKAHLTDPAREFMLWTEECVELMGAFIAGRSMLMCVVDETDTALRVDLFQPPVWKGASTESTALETHLNAYGTYPPMSLRSTLLFHRHCEESKVSIQHDALGELRNWMQRATKHALAKHNLPPQQPVTDRDWASVHLTHVVSPSQLYLMPDGWKAGSFEPLCKLLHSTSWSLTSRAFQPHIGLICAFSFPSEDGRRGWARATIQKVSRGRCDVYAHDTGEVCSVPAVNLRLLPPDSKALLVPPLALPCRLANVLPARVLRPNGTWTKAANEVVWKAVNDAARITAIPTDGSCPFGVILYADRTCVNRALVDANHAQLVGGKENEMLHKVDLAGGGDSKGQLVVHCPVTRLHVVSSQEIYVRLVDREHDRLEWHERLQDATINGPLSAQDERVAAGCWNIGELCVCYNGFGEGWLRARVVSVIEPNRYYRAFLIDTGETKKFHYRDMSTIPPDFVATEPFAIRCRMGRLGAPKNAINLTLETYPLHAITLGEDGGGALGTSPPTLCVVFWGRYDSQSHWVDLNAQLARQYCSRKASVGSAEGGVSLTLEQAIEAWVQLELQADGGDAIGDPMDPREAVTVVEVMELLDDSGNELGQLDRAQSIELNDTSNDAVSISSSEFDENDFPEQECSTPVHDRSSDDWACQHYPASIERWFPVGPIIVSQGFLASYSNYGDGGSFYLHPQLTDHLQRTDELPRLIGLAIDDQPPLYLWQAAMLEVGSPCLAPYDQDGHYYRAIVTQTDAHDEHCIVRIEERQARVLFVDYLNTAIVRCGDLRKCPAMVRKVPLRNIAVRLVGVRANPRLVEQDVMERVVYRMCQAEHFYAQIVRIVEPGRKLEVRLYVNQCMDELLYQELIDQGYLVEE</sequence>
<accession>A0A182QC93</accession>
<dbReference type="Pfam" id="PF00567">
    <property type="entry name" value="TUDOR"/>
    <property type="match status" value="4"/>
</dbReference>
<evidence type="ECO:0000313" key="3">
    <source>
        <dbReference type="EnsemblMetazoa" id="AFAF007284-PA"/>
    </source>
</evidence>
<dbReference type="Gene3D" id="2.40.50.90">
    <property type="match status" value="2"/>
</dbReference>
<feature type="domain" description="Tudor" evidence="2">
    <location>
        <begin position="816"/>
        <end position="885"/>
    </location>
</feature>
<dbReference type="EMBL" id="AXCN02000377">
    <property type="status" value="NOT_ANNOTATED_CDS"/>
    <property type="molecule type" value="Genomic_DNA"/>
</dbReference>
<evidence type="ECO:0000256" key="1">
    <source>
        <dbReference type="SAM" id="MobiDB-lite"/>
    </source>
</evidence>
<dbReference type="PANTHER" id="PTHR16442">
    <property type="entry name" value="RING FINGER PROTEIN 17"/>
    <property type="match status" value="1"/>
</dbReference>
<dbReference type="Gene3D" id="2.30.30.140">
    <property type="match status" value="4"/>
</dbReference>
<dbReference type="PROSITE" id="PS50304">
    <property type="entry name" value="TUDOR"/>
    <property type="match status" value="3"/>
</dbReference>
<feature type="domain" description="Tudor" evidence="2">
    <location>
        <begin position="497"/>
        <end position="557"/>
    </location>
</feature>
<proteinExistence type="predicted"/>
<dbReference type="InterPro" id="IPR035437">
    <property type="entry name" value="SNase_OB-fold_sf"/>
</dbReference>
<feature type="region of interest" description="Disordered" evidence="1">
    <location>
        <begin position="718"/>
        <end position="738"/>
    </location>
</feature>
<dbReference type="GO" id="GO:0005737">
    <property type="term" value="C:cytoplasm"/>
    <property type="evidence" value="ECO:0007669"/>
    <property type="project" value="UniProtKB-ARBA"/>
</dbReference>
<dbReference type="SMART" id="SM00333">
    <property type="entry name" value="TUDOR"/>
    <property type="match status" value="4"/>
</dbReference>
<reference evidence="4" key="1">
    <citation type="submission" date="2014-01" db="EMBL/GenBank/DDBJ databases">
        <title>The Genome Sequence of Anopheles farauti FAR1 (V2).</title>
        <authorList>
            <consortium name="The Broad Institute Genomics Platform"/>
            <person name="Neafsey D.E."/>
            <person name="Besansky N."/>
            <person name="Howell P."/>
            <person name="Walton C."/>
            <person name="Young S.K."/>
            <person name="Zeng Q."/>
            <person name="Gargeya S."/>
            <person name="Fitzgerald M."/>
            <person name="Haas B."/>
            <person name="Abouelleil A."/>
            <person name="Allen A.W."/>
            <person name="Alvarado L."/>
            <person name="Arachchi H.M."/>
            <person name="Berlin A.M."/>
            <person name="Chapman S.B."/>
            <person name="Gainer-Dewar J."/>
            <person name="Goldberg J."/>
            <person name="Griggs A."/>
            <person name="Gujja S."/>
            <person name="Hansen M."/>
            <person name="Howarth C."/>
            <person name="Imamovic A."/>
            <person name="Ireland A."/>
            <person name="Larimer J."/>
            <person name="McCowan C."/>
            <person name="Murphy C."/>
            <person name="Pearson M."/>
            <person name="Poon T.W."/>
            <person name="Priest M."/>
            <person name="Roberts A."/>
            <person name="Saif S."/>
            <person name="Shea T."/>
            <person name="Sisk P."/>
            <person name="Sykes S."/>
            <person name="Wortman J."/>
            <person name="Nusbaum C."/>
            <person name="Birren B."/>
        </authorList>
    </citation>
    <scope>NUCLEOTIDE SEQUENCE [LARGE SCALE GENOMIC DNA]</scope>
    <source>
        <strain evidence="4">FAR1</strain>
    </source>
</reference>
<dbReference type="VEuPathDB" id="VectorBase:AFAF007284"/>
<keyword evidence="4" id="KW-1185">Reference proteome</keyword>
<reference evidence="3" key="2">
    <citation type="submission" date="2020-05" db="UniProtKB">
        <authorList>
            <consortium name="EnsemblMetazoa"/>
        </authorList>
    </citation>
    <scope>IDENTIFICATION</scope>
    <source>
        <strain evidence="3">FAR1</strain>
    </source>
</reference>
<dbReference type="STRING" id="69004.A0A182QC93"/>
<protein>
    <recommendedName>
        <fullName evidence="2">Tudor domain-containing protein</fullName>
    </recommendedName>
</protein>
<dbReference type="Proteomes" id="UP000075886">
    <property type="component" value="Unassembled WGS sequence"/>
</dbReference>
<dbReference type="SUPFAM" id="SSF63748">
    <property type="entry name" value="Tudor/PWWP/MBT"/>
    <property type="match status" value="4"/>
</dbReference>
<dbReference type="CDD" id="cd20379">
    <property type="entry name" value="Tudor_dTUD-like"/>
    <property type="match status" value="1"/>
</dbReference>
<dbReference type="EnsemblMetazoa" id="AFAF007284-RA">
    <property type="protein sequence ID" value="AFAF007284-PA"/>
    <property type="gene ID" value="AFAF007284"/>
</dbReference>
<evidence type="ECO:0000313" key="4">
    <source>
        <dbReference type="Proteomes" id="UP000075886"/>
    </source>
</evidence>
<name>A0A182QC93_9DIPT</name>